<sequence>MTPKRWFLSFLVGVGLSVSSSSFLRAESPSSAPAALKTLINQIDTAANQQDLKQLMALYGSEFITTDGLNLEPYSTSLTTLWKRYPDLKYTTELLSWDKAGQGWTAETLTTLQGTSQENGRVVQLKGTIKARQTFEDGKLVRQEILGERTELSSGSNPPQVDVKLPEAVRVGQEFDFDVIVKEPLNDDLLGGAAIAETVASDRYLAPATMELQLLQSGGLFKRVKGPDKPEHRWFSAFLVRPDGMTLVTQRVRFEP</sequence>
<keyword evidence="1" id="KW-0732">Signal</keyword>
<feature type="signal peptide" evidence="1">
    <location>
        <begin position="1"/>
        <end position="26"/>
    </location>
</feature>
<dbReference type="KEGG" id="cyp:PCC8801_4116"/>
<dbReference type="STRING" id="41431.PCC8801_4116"/>
<dbReference type="SUPFAM" id="SSF54427">
    <property type="entry name" value="NTF2-like"/>
    <property type="match status" value="1"/>
</dbReference>
<name>B7K5Z5_RIPO1</name>
<dbReference type="RefSeq" id="WP_015785100.1">
    <property type="nucleotide sequence ID" value="NC_011726.1"/>
</dbReference>
<organism evidence="2 3">
    <name type="scientific">Rippkaea orientalis (strain PCC 8801 / RF-1)</name>
    <name type="common">Cyanothece sp. (strain PCC 8801)</name>
    <dbReference type="NCBI Taxonomy" id="41431"/>
    <lineage>
        <taxon>Bacteria</taxon>
        <taxon>Bacillati</taxon>
        <taxon>Cyanobacteriota</taxon>
        <taxon>Cyanophyceae</taxon>
        <taxon>Oscillatoriophycideae</taxon>
        <taxon>Chroococcales</taxon>
        <taxon>Aphanothecaceae</taxon>
        <taxon>Rippkaea</taxon>
        <taxon>Rippkaea orientalis</taxon>
    </lineage>
</organism>
<protein>
    <recommendedName>
        <fullName evidence="4">SnoaL-like domain-containing protein</fullName>
    </recommendedName>
</protein>
<evidence type="ECO:0008006" key="4">
    <source>
        <dbReference type="Google" id="ProtNLM"/>
    </source>
</evidence>
<dbReference type="eggNOG" id="ENOG502Z83E">
    <property type="taxonomic scope" value="Bacteria"/>
</dbReference>
<dbReference type="InterPro" id="IPR032710">
    <property type="entry name" value="NTF2-like_dom_sf"/>
</dbReference>
<dbReference type="HOGENOM" id="CLU_074052_0_0_3"/>
<keyword evidence="3" id="KW-1185">Reference proteome</keyword>
<dbReference type="Proteomes" id="UP000008204">
    <property type="component" value="Chromosome"/>
</dbReference>
<accession>B7K5Z5</accession>
<evidence type="ECO:0000313" key="3">
    <source>
        <dbReference type="Proteomes" id="UP000008204"/>
    </source>
</evidence>
<evidence type="ECO:0000256" key="1">
    <source>
        <dbReference type="SAM" id="SignalP"/>
    </source>
</evidence>
<feature type="chain" id="PRO_5002858749" description="SnoaL-like domain-containing protein" evidence="1">
    <location>
        <begin position="27"/>
        <end position="256"/>
    </location>
</feature>
<proteinExistence type="predicted"/>
<reference evidence="3" key="1">
    <citation type="journal article" date="2011" name="MBio">
        <title>Novel metabolic attributes of the genus Cyanothece, comprising a group of unicellular nitrogen-fixing Cyanobacteria.</title>
        <authorList>
            <person name="Bandyopadhyay A."/>
            <person name="Elvitigala T."/>
            <person name="Welsh E."/>
            <person name="Stockel J."/>
            <person name="Liberton M."/>
            <person name="Min H."/>
            <person name="Sherman L.A."/>
            <person name="Pakrasi H.B."/>
        </authorList>
    </citation>
    <scope>NUCLEOTIDE SEQUENCE [LARGE SCALE GENOMIC DNA]</scope>
    <source>
        <strain evidence="3">PCC 8801</strain>
    </source>
</reference>
<dbReference type="EMBL" id="CP001287">
    <property type="protein sequence ID" value="ACK68048.1"/>
    <property type="molecule type" value="Genomic_DNA"/>
</dbReference>
<evidence type="ECO:0000313" key="2">
    <source>
        <dbReference type="EMBL" id="ACK68048.1"/>
    </source>
</evidence>
<dbReference type="AlphaFoldDB" id="B7K5Z5"/>
<gene>
    <name evidence="2" type="ordered locus">PCC8801_4116</name>
</gene>
<dbReference type="OrthoDB" id="507769at2"/>